<evidence type="ECO:0000313" key="3">
    <source>
        <dbReference type="Proteomes" id="UP000253772"/>
    </source>
</evidence>
<dbReference type="RefSeq" id="WP_111733308.1">
    <property type="nucleotide sequence ID" value="NZ_CP037900.1"/>
</dbReference>
<gene>
    <name evidence="2" type="ORF">DDF84_006150</name>
</gene>
<evidence type="ECO:0000256" key="1">
    <source>
        <dbReference type="SAM" id="MobiDB-lite"/>
    </source>
</evidence>
<accession>A0A482IN57</accession>
<dbReference type="EMBL" id="CP037900">
    <property type="protein sequence ID" value="QBP09366.1"/>
    <property type="molecule type" value="Genomic_DNA"/>
</dbReference>
<proteinExistence type="predicted"/>
<reference evidence="2 3" key="1">
    <citation type="submission" date="2019-03" db="EMBL/GenBank/DDBJ databases">
        <title>Comparative insights into the high quality Complete genome sequence of highly metal resistant Cupriavidus metallidurans strain BS1 isolated from a gold-copper mine.</title>
        <authorList>
            <person name="Mazhar H.S."/>
            <person name="Rensing C."/>
        </authorList>
    </citation>
    <scope>NUCLEOTIDE SEQUENCE [LARGE SCALE GENOMIC DNA]</scope>
    <source>
        <strain evidence="2 3">BS1</strain>
    </source>
</reference>
<protein>
    <submittedName>
        <fullName evidence="2">DUF4043 domain-containing protein</fullName>
    </submittedName>
</protein>
<sequence length="442" mass="47313">MPISNFPAALQPIIQQNFLQREFQDAIQSVLGFRQIARREPFPNQIGETITKTRPGLKAPVTTPITPSSNTNLDNGLTPSTWTVEQYTLSINMYGDSIDLNTVTTRVGIVGQFLQNAKTNGVQAAQSLDRLARNALFNAYMGGNTRVRTTLGAPAATVAVDDVRGFQQVFVNGQLTAVSGVNTMAVLINGNPYTLNGVAVDGSNVSTAPGGISGTLTFSGNVSVADGTAGNTITAYNNGTGVAPFILRPNGRGNTSQLVGTDLLTMGSVLDGVAYLRRNAVPTVNGMYNLYLDPVSGRQFFADPDFKQLFQGATSAAKEFRMGRVVELVDVRVIPTTEAYVQALGNVTVRRPILVGDEALVEGDFEGMGTEETPGDNAVIDIVDDIVHVTREPLDRLQQIIAQSWYWIGGFTAPTDQTVNTNIVPTASASYYKRAVVFEHAG</sequence>
<dbReference type="AlphaFoldDB" id="A0A482IN57"/>
<feature type="region of interest" description="Disordered" evidence="1">
    <location>
        <begin position="55"/>
        <end position="77"/>
    </location>
</feature>
<feature type="compositionally biased region" description="Polar residues" evidence="1">
    <location>
        <begin position="63"/>
        <end position="77"/>
    </location>
</feature>
<name>A0A482IN57_9BURK</name>
<evidence type="ECO:0000313" key="2">
    <source>
        <dbReference type="EMBL" id="QBP09366.1"/>
    </source>
</evidence>
<organism evidence="2 3">
    <name type="scientific">Cupriavidus metallidurans</name>
    <dbReference type="NCBI Taxonomy" id="119219"/>
    <lineage>
        <taxon>Bacteria</taxon>
        <taxon>Pseudomonadati</taxon>
        <taxon>Pseudomonadota</taxon>
        <taxon>Betaproteobacteria</taxon>
        <taxon>Burkholderiales</taxon>
        <taxon>Burkholderiaceae</taxon>
        <taxon>Cupriavidus</taxon>
    </lineage>
</organism>
<dbReference type="Proteomes" id="UP000253772">
    <property type="component" value="Chromosome c1"/>
</dbReference>
<dbReference type="OrthoDB" id="9128751at2"/>